<sequence>MARDKKDDRTRSVPRGRLSRLGGIGSLGAGIAGNMLVDGARRLSRGERPSLQDLLLTPQNAGKAADQLSRLRGAAMKVGQLVSLDNGDFLPPELADIMGRLRSSAHAMPPHQLKRVLNDNWGNDWRRKFESFTVKPIAAASIGQVHRGRTLDGRDVAIKVQYPGVRESIDSDVDNVATLVRMSGLLPKNVDIRPVLEEAKTQLREEADYLREAAYLDRYRDALGGREGFLLPEAYGDLTTRDVLAMSFVSGDPIEKLGDMDQEARDSIMVRLMTLLLDELLDLRLMQTDPNFANYFYDRDSDRIVLLDFGATREIPQGLSDGYRRLLTAGLNADWDQARAVAITMGLMSDDLADEVETMIREVFVMAVEPLSVAGAYDFGASDLAGRLSEKAMTLRKSGFDHIPPPVTIFLHRKIGGMYLLATRLKARVDLRALAQRYI</sequence>
<gene>
    <name evidence="7" type="primary">abc1</name>
    <name evidence="7" type="ORF">GCM10011342_09710</name>
</gene>
<protein>
    <submittedName>
        <fullName evidence="7">Ubiquinol-cytochrome c reductase</fullName>
    </submittedName>
</protein>
<comment type="similarity">
    <text evidence="1">Belongs to the protein kinase superfamily. ADCK protein kinase family.</text>
</comment>
<evidence type="ECO:0000256" key="2">
    <source>
        <dbReference type="ARBA" id="ARBA00022679"/>
    </source>
</evidence>
<evidence type="ECO:0000256" key="4">
    <source>
        <dbReference type="ARBA" id="ARBA00022840"/>
    </source>
</evidence>
<comment type="caution">
    <text evidence="7">The sequence shown here is derived from an EMBL/GenBank/DDBJ whole genome shotgun (WGS) entry which is preliminary data.</text>
</comment>
<reference evidence="7" key="1">
    <citation type="journal article" date="2014" name="Int. J. Syst. Evol. Microbiol.">
        <title>Complete genome sequence of Corynebacterium casei LMG S-19264T (=DSM 44701T), isolated from a smear-ripened cheese.</title>
        <authorList>
            <consortium name="US DOE Joint Genome Institute (JGI-PGF)"/>
            <person name="Walter F."/>
            <person name="Albersmeier A."/>
            <person name="Kalinowski J."/>
            <person name="Ruckert C."/>
        </authorList>
    </citation>
    <scope>NUCLEOTIDE SEQUENCE</scope>
    <source>
        <strain evidence="7">CGMCC 1.12921</strain>
    </source>
</reference>
<dbReference type="CDD" id="cd13970">
    <property type="entry name" value="ABC1_ADCK3"/>
    <property type="match status" value="1"/>
</dbReference>
<keyword evidence="5" id="KW-0812">Transmembrane</keyword>
<evidence type="ECO:0000256" key="3">
    <source>
        <dbReference type="ARBA" id="ARBA00022741"/>
    </source>
</evidence>
<evidence type="ECO:0000256" key="1">
    <source>
        <dbReference type="ARBA" id="ARBA00009670"/>
    </source>
</evidence>
<feature type="domain" description="ABC1 atypical kinase-like" evidence="6">
    <location>
        <begin position="100"/>
        <end position="339"/>
    </location>
</feature>
<keyword evidence="5" id="KW-1133">Transmembrane helix</keyword>
<keyword evidence="2" id="KW-0808">Transferase</keyword>
<accession>A0A8J2Y3D0</accession>
<dbReference type="InterPro" id="IPR034646">
    <property type="entry name" value="ADCK3_dom"/>
</dbReference>
<dbReference type="InterPro" id="IPR011009">
    <property type="entry name" value="Kinase-like_dom_sf"/>
</dbReference>
<keyword evidence="4" id="KW-0067">ATP-binding</keyword>
<evidence type="ECO:0000313" key="7">
    <source>
        <dbReference type="EMBL" id="GGD02786.1"/>
    </source>
</evidence>
<keyword evidence="3" id="KW-0547">Nucleotide-binding</keyword>
<evidence type="ECO:0000256" key="5">
    <source>
        <dbReference type="SAM" id="Phobius"/>
    </source>
</evidence>
<proteinExistence type="inferred from homology"/>
<dbReference type="Pfam" id="PF03109">
    <property type="entry name" value="ABC1"/>
    <property type="match status" value="1"/>
</dbReference>
<dbReference type="RefSeq" id="WP_188160150.1">
    <property type="nucleotide sequence ID" value="NZ_BMGH01000001.1"/>
</dbReference>
<evidence type="ECO:0000313" key="8">
    <source>
        <dbReference type="Proteomes" id="UP000613582"/>
    </source>
</evidence>
<dbReference type="GO" id="GO:0016740">
    <property type="term" value="F:transferase activity"/>
    <property type="evidence" value="ECO:0007669"/>
    <property type="project" value="UniProtKB-KW"/>
</dbReference>
<dbReference type="PANTHER" id="PTHR43851">
    <property type="match status" value="1"/>
</dbReference>
<dbReference type="EMBL" id="BMGH01000001">
    <property type="protein sequence ID" value="GGD02786.1"/>
    <property type="molecule type" value="Genomic_DNA"/>
</dbReference>
<dbReference type="AlphaFoldDB" id="A0A8J2Y3D0"/>
<dbReference type="InterPro" id="IPR004147">
    <property type="entry name" value="ABC1_dom"/>
</dbReference>
<dbReference type="PANTHER" id="PTHR43851:SF3">
    <property type="entry name" value="COENZYME Q8"/>
    <property type="match status" value="1"/>
</dbReference>
<dbReference type="Proteomes" id="UP000613582">
    <property type="component" value="Unassembled WGS sequence"/>
</dbReference>
<evidence type="ECO:0000259" key="6">
    <source>
        <dbReference type="Pfam" id="PF03109"/>
    </source>
</evidence>
<name>A0A8J2Y3D0_9PROT</name>
<reference evidence="7" key="2">
    <citation type="submission" date="2020-09" db="EMBL/GenBank/DDBJ databases">
        <authorList>
            <person name="Sun Q."/>
            <person name="Zhou Y."/>
        </authorList>
    </citation>
    <scope>NUCLEOTIDE SEQUENCE</scope>
    <source>
        <strain evidence="7">CGMCC 1.12921</strain>
    </source>
</reference>
<feature type="transmembrane region" description="Helical" evidence="5">
    <location>
        <begin position="21"/>
        <end position="37"/>
    </location>
</feature>
<organism evidence="7 8">
    <name type="scientific">Aquisalinus flavus</name>
    <dbReference type="NCBI Taxonomy" id="1526572"/>
    <lineage>
        <taxon>Bacteria</taxon>
        <taxon>Pseudomonadati</taxon>
        <taxon>Pseudomonadota</taxon>
        <taxon>Alphaproteobacteria</taxon>
        <taxon>Parvularculales</taxon>
        <taxon>Parvularculaceae</taxon>
        <taxon>Aquisalinus</taxon>
    </lineage>
</organism>
<dbReference type="GO" id="GO:0005524">
    <property type="term" value="F:ATP binding"/>
    <property type="evidence" value="ECO:0007669"/>
    <property type="project" value="UniProtKB-KW"/>
</dbReference>
<keyword evidence="5" id="KW-0472">Membrane</keyword>
<dbReference type="InterPro" id="IPR051409">
    <property type="entry name" value="Atypical_kinase_ADCK"/>
</dbReference>
<keyword evidence="8" id="KW-1185">Reference proteome</keyword>
<dbReference type="GO" id="GO:0006744">
    <property type="term" value="P:ubiquinone biosynthetic process"/>
    <property type="evidence" value="ECO:0007669"/>
    <property type="project" value="TreeGrafter"/>
</dbReference>
<dbReference type="SUPFAM" id="SSF56112">
    <property type="entry name" value="Protein kinase-like (PK-like)"/>
    <property type="match status" value="1"/>
</dbReference>